<dbReference type="Pfam" id="PF03109">
    <property type="entry name" value="ABC1"/>
    <property type="match status" value="1"/>
</dbReference>
<keyword evidence="3" id="KW-1185">Reference proteome</keyword>
<accession>A0AAD4SP03</accession>
<protein>
    <recommendedName>
        <fullName evidence="1">ABC1 atypical kinase-like domain-containing protein</fullName>
    </recommendedName>
</protein>
<feature type="domain" description="ABC1 atypical kinase-like" evidence="1">
    <location>
        <begin position="44"/>
        <end position="70"/>
    </location>
</feature>
<evidence type="ECO:0000259" key="1">
    <source>
        <dbReference type="Pfam" id="PF03109"/>
    </source>
</evidence>
<dbReference type="EMBL" id="JAJJMB010009088">
    <property type="protein sequence ID" value="KAI3916631.1"/>
    <property type="molecule type" value="Genomic_DNA"/>
</dbReference>
<dbReference type="AlphaFoldDB" id="A0AAD4SP03"/>
<sequence>MSCVVSYTSSTSNQDFTDAIAIYPDLSNVRLSFLLPTRMLPFSEVSKIFAEMIYRHGCVHCDPHAANCLFSLFLLTIRAF</sequence>
<evidence type="ECO:0000313" key="2">
    <source>
        <dbReference type="EMBL" id="KAI3916631.1"/>
    </source>
</evidence>
<dbReference type="InterPro" id="IPR004147">
    <property type="entry name" value="ABC1_dom"/>
</dbReference>
<organism evidence="2 3">
    <name type="scientific">Papaver atlanticum</name>
    <dbReference type="NCBI Taxonomy" id="357466"/>
    <lineage>
        <taxon>Eukaryota</taxon>
        <taxon>Viridiplantae</taxon>
        <taxon>Streptophyta</taxon>
        <taxon>Embryophyta</taxon>
        <taxon>Tracheophyta</taxon>
        <taxon>Spermatophyta</taxon>
        <taxon>Magnoliopsida</taxon>
        <taxon>Ranunculales</taxon>
        <taxon>Papaveraceae</taxon>
        <taxon>Papaveroideae</taxon>
        <taxon>Papaver</taxon>
    </lineage>
</organism>
<comment type="caution">
    <text evidence="2">The sequence shown here is derived from an EMBL/GenBank/DDBJ whole genome shotgun (WGS) entry which is preliminary data.</text>
</comment>
<name>A0AAD4SP03_9MAGN</name>
<evidence type="ECO:0000313" key="3">
    <source>
        <dbReference type="Proteomes" id="UP001202328"/>
    </source>
</evidence>
<dbReference type="Proteomes" id="UP001202328">
    <property type="component" value="Unassembled WGS sequence"/>
</dbReference>
<reference evidence="2" key="1">
    <citation type="submission" date="2022-04" db="EMBL/GenBank/DDBJ databases">
        <title>A functionally conserved STORR gene fusion in Papaver species that diverged 16.8 million years ago.</title>
        <authorList>
            <person name="Catania T."/>
        </authorList>
    </citation>
    <scope>NUCLEOTIDE SEQUENCE</scope>
    <source>
        <strain evidence="2">S-188037</strain>
    </source>
</reference>
<proteinExistence type="predicted"/>
<gene>
    <name evidence="2" type="ORF">MKW98_026373</name>
</gene>